<accession>A0A9K3GMU4</accession>
<dbReference type="InterPro" id="IPR045906">
    <property type="entry name" value="ULK4"/>
</dbReference>
<feature type="compositionally biased region" description="Basic and acidic residues" evidence="1">
    <location>
        <begin position="136"/>
        <end position="150"/>
    </location>
</feature>
<dbReference type="InterPro" id="IPR011009">
    <property type="entry name" value="Kinase-like_dom_sf"/>
</dbReference>
<evidence type="ECO:0000313" key="3">
    <source>
        <dbReference type="EMBL" id="GIQ88151.1"/>
    </source>
</evidence>
<evidence type="ECO:0000313" key="4">
    <source>
        <dbReference type="Proteomes" id="UP000265618"/>
    </source>
</evidence>
<feature type="domain" description="Protein kinase" evidence="2">
    <location>
        <begin position="1"/>
        <end position="257"/>
    </location>
</feature>
<evidence type="ECO:0000256" key="1">
    <source>
        <dbReference type="SAM" id="MobiDB-lite"/>
    </source>
</evidence>
<proteinExistence type="predicted"/>
<comment type="caution">
    <text evidence="3">The sequence shown here is derived from an EMBL/GenBank/DDBJ whole genome shotgun (WGS) entry which is preliminary data.</text>
</comment>
<feature type="region of interest" description="Disordered" evidence="1">
    <location>
        <begin position="113"/>
        <end position="150"/>
    </location>
</feature>
<gene>
    <name evidence="3" type="ORF">KIPB_010334</name>
</gene>
<organism evidence="3 4">
    <name type="scientific">Kipferlia bialata</name>
    <dbReference type="NCBI Taxonomy" id="797122"/>
    <lineage>
        <taxon>Eukaryota</taxon>
        <taxon>Metamonada</taxon>
        <taxon>Carpediemonas-like organisms</taxon>
        <taxon>Kipferlia</taxon>
    </lineage>
</organism>
<dbReference type="PANTHER" id="PTHR46240:SF1">
    <property type="entry name" value="SERINE_THREONINE-PROTEIN KINASE ULK4"/>
    <property type="match status" value="1"/>
</dbReference>
<dbReference type="SUPFAM" id="SSF56112">
    <property type="entry name" value="Protein kinase-like (PK-like)"/>
    <property type="match status" value="1"/>
</dbReference>
<name>A0A9K3GMU4_9EUKA</name>
<dbReference type="PANTHER" id="PTHR46240">
    <property type="entry name" value="SER/THR PROTEIN KINASE ULK4"/>
    <property type="match status" value="1"/>
</dbReference>
<reference evidence="3 4" key="1">
    <citation type="journal article" date="2018" name="PLoS ONE">
        <title>The draft genome of Kipferlia bialata reveals reductive genome evolution in fornicate parasites.</title>
        <authorList>
            <person name="Tanifuji G."/>
            <person name="Takabayashi S."/>
            <person name="Kume K."/>
            <person name="Takagi M."/>
            <person name="Nakayama T."/>
            <person name="Kamikawa R."/>
            <person name="Inagaki Y."/>
            <person name="Hashimoto T."/>
        </authorList>
    </citation>
    <scope>NUCLEOTIDE SEQUENCE [LARGE SCALE GENOMIC DNA]</scope>
    <source>
        <strain evidence="3">NY0173</strain>
    </source>
</reference>
<dbReference type="SMART" id="SM00220">
    <property type="entry name" value="S_TKc"/>
    <property type="match status" value="1"/>
</dbReference>
<dbReference type="EMBL" id="BDIP01003813">
    <property type="protein sequence ID" value="GIQ88151.1"/>
    <property type="molecule type" value="Genomic_DNA"/>
</dbReference>
<keyword evidence="4" id="KW-1185">Reference proteome</keyword>
<evidence type="ECO:0000259" key="2">
    <source>
        <dbReference type="PROSITE" id="PS50011"/>
    </source>
</evidence>
<protein>
    <recommendedName>
        <fullName evidence="2">Protein kinase domain-containing protein</fullName>
    </recommendedName>
</protein>
<dbReference type="Proteomes" id="UP000265618">
    <property type="component" value="Unassembled WGS sequence"/>
</dbReference>
<dbReference type="OrthoDB" id="4062651at2759"/>
<dbReference type="InterPro" id="IPR000719">
    <property type="entry name" value="Prot_kinase_dom"/>
</dbReference>
<dbReference type="GO" id="GO:0005524">
    <property type="term" value="F:ATP binding"/>
    <property type="evidence" value="ECO:0007669"/>
    <property type="project" value="InterPro"/>
</dbReference>
<feature type="compositionally biased region" description="Basic and acidic residues" evidence="1">
    <location>
        <begin position="116"/>
        <end position="128"/>
    </location>
</feature>
<dbReference type="PROSITE" id="PS50011">
    <property type="entry name" value="PROTEIN_KINASE_DOM"/>
    <property type="match status" value="1"/>
</dbReference>
<dbReference type="GO" id="GO:0004672">
    <property type="term" value="F:protein kinase activity"/>
    <property type="evidence" value="ECO:0007669"/>
    <property type="project" value="InterPro"/>
</dbReference>
<dbReference type="Gene3D" id="1.10.510.10">
    <property type="entry name" value="Transferase(Phosphotransferase) domain 1"/>
    <property type="match status" value="1"/>
</dbReference>
<sequence>MRLPPNDRTEQSLNNLVSLSLSVPHPNILSLYGWVRKGTDMVGLVTERVLGVLSDVVDTLHSYRDRVETALDVSAALCHLHNRGIVLGDLSPHTFFVTEAGQTKLGNLRSTSDYMARTEREREREREMASMSRPRGMRDTRAEQSSTAEREREMGLGYLAGDPSYLAPEMVIGGERPSKASDLFGLGSLLFLIGAGSPAFPANAYLSHILSALKHRHLPSTASLPPYFSDIVVHLWSERPEERGSGKGVCRYWREVVARIEAGE</sequence>
<dbReference type="AlphaFoldDB" id="A0A9K3GMU4"/>